<dbReference type="InterPro" id="IPR036291">
    <property type="entry name" value="NAD(P)-bd_dom_sf"/>
</dbReference>
<comment type="caution">
    <text evidence="5">The sequence shown here is derived from an EMBL/GenBank/DDBJ whole genome shotgun (WGS) entry which is preliminary data.</text>
</comment>
<name>A0A366ERE3_9HYPH</name>
<keyword evidence="6" id="KW-1185">Reference proteome</keyword>
<dbReference type="PROSITE" id="PS00061">
    <property type="entry name" value="ADH_SHORT"/>
    <property type="match status" value="1"/>
</dbReference>
<dbReference type="InterPro" id="IPR052178">
    <property type="entry name" value="Sec_Metab_Biosynth_SDR"/>
</dbReference>
<dbReference type="InterPro" id="IPR020904">
    <property type="entry name" value="Sc_DH/Rdtase_CS"/>
</dbReference>
<dbReference type="SUPFAM" id="SSF51735">
    <property type="entry name" value="NAD(P)-binding Rossmann-fold domains"/>
    <property type="match status" value="1"/>
</dbReference>
<accession>A0A366ERE3</accession>
<dbReference type="PANTHER" id="PTHR43618:SF8">
    <property type="entry name" value="7ALPHA-HYDROXYSTEROID DEHYDROGENASE"/>
    <property type="match status" value="1"/>
</dbReference>
<feature type="domain" description="Ketoreductase" evidence="4">
    <location>
        <begin position="13"/>
        <end position="196"/>
    </location>
</feature>
<dbReference type="PRINTS" id="PR00080">
    <property type="entry name" value="SDRFAMILY"/>
</dbReference>
<gene>
    <name evidence="5" type="ORF">DFR50_14127</name>
</gene>
<dbReference type="FunFam" id="3.40.50.720:FF:000084">
    <property type="entry name" value="Short-chain dehydrogenase reductase"/>
    <property type="match status" value="1"/>
</dbReference>
<dbReference type="RefSeq" id="WP_113892348.1">
    <property type="nucleotide sequence ID" value="NZ_QNRK01000041.1"/>
</dbReference>
<dbReference type="PANTHER" id="PTHR43618">
    <property type="entry name" value="7-ALPHA-HYDROXYSTEROID DEHYDROGENASE"/>
    <property type="match status" value="1"/>
</dbReference>
<evidence type="ECO:0000259" key="4">
    <source>
        <dbReference type="SMART" id="SM00822"/>
    </source>
</evidence>
<sequence length="270" mass="27734">MFTSSNLFSVRGRTALVTGGATGLGRVCAEALLTAGARVLIASRKADACEAAAKELSAIGPCEGFGGTVATEAGVAELAAETRRRTDALHILVNNAGMTWGQPFESFPWKAFDRVLAVNVTGLFALTRELAPMLFASATGERPSNVVNFGSVMGTVTQSETAYSYAASKAAVHHLTRILAAEFAGRQVTVNAIAPGPFPTNMTNFALGDDQGAERGASAVPMHRLGRPEDIAGALLFLTGRGGAYTTGAILPVDGGIAVTAAPAMFGDDA</sequence>
<reference evidence="5 6" key="1">
    <citation type="submission" date="2018-06" db="EMBL/GenBank/DDBJ databases">
        <title>Genomic Encyclopedia of Type Strains, Phase IV (KMG-IV): sequencing the most valuable type-strain genomes for metagenomic binning, comparative biology and taxonomic classification.</title>
        <authorList>
            <person name="Goeker M."/>
        </authorList>
    </citation>
    <scope>NUCLEOTIDE SEQUENCE [LARGE SCALE GENOMIC DNA]</scope>
    <source>
        <strain evidence="5 6">DSM 24875</strain>
    </source>
</reference>
<dbReference type="Proteomes" id="UP000253529">
    <property type="component" value="Unassembled WGS sequence"/>
</dbReference>
<keyword evidence="2" id="KW-0521">NADP</keyword>
<dbReference type="Gene3D" id="3.40.50.720">
    <property type="entry name" value="NAD(P)-binding Rossmann-like Domain"/>
    <property type="match status" value="1"/>
</dbReference>
<dbReference type="Pfam" id="PF13561">
    <property type="entry name" value="adh_short_C2"/>
    <property type="match status" value="1"/>
</dbReference>
<dbReference type="PRINTS" id="PR00081">
    <property type="entry name" value="GDHRDH"/>
</dbReference>
<dbReference type="InterPro" id="IPR057326">
    <property type="entry name" value="KR_dom"/>
</dbReference>
<dbReference type="GO" id="GO:0016491">
    <property type="term" value="F:oxidoreductase activity"/>
    <property type="evidence" value="ECO:0007669"/>
    <property type="project" value="UniProtKB-KW"/>
</dbReference>
<comment type="similarity">
    <text evidence="1">Belongs to the short-chain dehydrogenases/reductases (SDR) family.</text>
</comment>
<evidence type="ECO:0000313" key="6">
    <source>
        <dbReference type="Proteomes" id="UP000253529"/>
    </source>
</evidence>
<evidence type="ECO:0000313" key="5">
    <source>
        <dbReference type="EMBL" id="RBP04055.1"/>
    </source>
</evidence>
<proteinExistence type="inferred from homology"/>
<protein>
    <submittedName>
        <fullName evidence="5">NAD(P)-dependent dehydrogenase (Short-subunit alcohol dehydrogenase family)</fullName>
    </submittedName>
</protein>
<dbReference type="EMBL" id="QNRK01000041">
    <property type="protein sequence ID" value="RBP04055.1"/>
    <property type="molecule type" value="Genomic_DNA"/>
</dbReference>
<evidence type="ECO:0000256" key="1">
    <source>
        <dbReference type="ARBA" id="ARBA00006484"/>
    </source>
</evidence>
<evidence type="ECO:0000256" key="2">
    <source>
        <dbReference type="ARBA" id="ARBA00022857"/>
    </source>
</evidence>
<evidence type="ECO:0000256" key="3">
    <source>
        <dbReference type="ARBA" id="ARBA00023002"/>
    </source>
</evidence>
<dbReference type="OrthoDB" id="9796652at2"/>
<dbReference type="InterPro" id="IPR002347">
    <property type="entry name" value="SDR_fam"/>
</dbReference>
<dbReference type="AlphaFoldDB" id="A0A366ERE3"/>
<keyword evidence="3" id="KW-0560">Oxidoreductase</keyword>
<organism evidence="5 6">
    <name type="scientific">Roseiarcus fermentans</name>
    <dbReference type="NCBI Taxonomy" id="1473586"/>
    <lineage>
        <taxon>Bacteria</taxon>
        <taxon>Pseudomonadati</taxon>
        <taxon>Pseudomonadota</taxon>
        <taxon>Alphaproteobacteria</taxon>
        <taxon>Hyphomicrobiales</taxon>
        <taxon>Roseiarcaceae</taxon>
        <taxon>Roseiarcus</taxon>
    </lineage>
</organism>
<dbReference type="SMART" id="SM00822">
    <property type="entry name" value="PKS_KR"/>
    <property type="match status" value="1"/>
</dbReference>